<organism evidence="2 3">
    <name type="scientific">Glossina pallidipes</name>
    <name type="common">Tsetse fly</name>
    <dbReference type="NCBI Taxonomy" id="7398"/>
    <lineage>
        <taxon>Eukaryota</taxon>
        <taxon>Metazoa</taxon>
        <taxon>Ecdysozoa</taxon>
        <taxon>Arthropoda</taxon>
        <taxon>Hexapoda</taxon>
        <taxon>Insecta</taxon>
        <taxon>Pterygota</taxon>
        <taxon>Neoptera</taxon>
        <taxon>Endopterygota</taxon>
        <taxon>Diptera</taxon>
        <taxon>Brachycera</taxon>
        <taxon>Muscomorpha</taxon>
        <taxon>Hippoboscoidea</taxon>
        <taxon>Glossinidae</taxon>
        <taxon>Glossina</taxon>
    </lineage>
</organism>
<sequence>MPQHLYCEGFCPFSGAGLKCNSSTFYINNRKIMFAAEISKQITYTCAQMHMCYMVSTHYAFSDTSISADEDVNSIQSWERIVEQRYFNVILGATDIFCKNISVKSDDEFDDFIVEIVKRKMGSIVMMISSIFSTVVGTMLFVFSRFACITIFSTPVIIICRFNLSSHGTIQ</sequence>
<dbReference type="AlphaFoldDB" id="A0A1A9ZD85"/>
<reference evidence="2" key="2">
    <citation type="submission" date="2020-05" db="UniProtKB">
        <authorList>
            <consortium name="EnsemblMetazoa"/>
        </authorList>
    </citation>
    <scope>IDENTIFICATION</scope>
    <source>
        <strain evidence="2">IAEA</strain>
    </source>
</reference>
<dbReference type="Proteomes" id="UP000092445">
    <property type="component" value="Unassembled WGS sequence"/>
</dbReference>
<reference evidence="3" key="1">
    <citation type="submission" date="2014-03" db="EMBL/GenBank/DDBJ databases">
        <authorList>
            <person name="Aksoy S."/>
            <person name="Warren W."/>
            <person name="Wilson R.K."/>
        </authorList>
    </citation>
    <scope>NUCLEOTIDE SEQUENCE [LARGE SCALE GENOMIC DNA]</scope>
    <source>
        <strain evidence="3">IAEA</strain>
    </source>
</reference>
<keyword evidence="1" id="KW-1133">Transmembrane helix</keyword>
<dbReference type="EnsemblMetazoa" id="GPAI011155-RA">
    <property type="protein sequence ID" value="GPAI011155-PA"/>
    <property type="gene ID" value="GPAI011155"/>
</dbReference>
<evidence type="ECO:0000313" key="3">
    <source>
        <dbReference type="Proteomes" id="UP000092445"/>
    </source>
</evidence>
<proteinExistence type="predicted"/>
<feature type="transmembrane region" description="Helical" evidence="1">
    <location>
        <begin position="124"/>
        <end position="143"/>
    </location>
</feature>
<dbReference type="VEuPathDB" id="VectorBase:GPAI011155"/>
<evidence type="ECO:0000313" key="2">
    <source>
        <dbReference type="EnsemblMetazoa" id="GPAI011155-PA"/>
    </source>
</evidence>
<keyword evidence="1" id="KW-0472">Membrane</keyword>
<keyword evidence="1" id="KW-0812">Transmembrane</keyword>
<name>A0A1A9ZD85_GLOPL</name>
<protein>
    <submittedName>
        <fullName evidence="2">Uncharacterized protein</fullName>
    </submittedName>
</protein>
<evidence type="ECO:0000256" key="1">
    <source>
        <dbReference type="SAM" id="Phobius"/>
    </source>
</evidence>
<accession>A0A1A9ZD85</accession>
<keyword evidence="3" id="KW-1185">Reference proteome</keyword>